<dbReference type="Proteomes" id="UP000392867">
    <property type="component" value="Unassembled WGS sequence"/>
</dbReference>
<sequence length="82" mass="9569">MSNFIDKFKDFSDKTLTKFHESATNAYESDRGLTSTEKEAAQQFGNRYAYYGTDYFSDWPVYVDELEAELSKRKINFTPIAK</sequence>
<dbReference type="AlphaFoldDB" id="A0A5N8HCL5"/>
<accession>A0A5N8HCL5</accession>
<organism evidence="1 2">
    <name type="scientific">Escherichia coli</name>
    <dbReference type="NCBI Taxonomy" id="562"/>
    <lineage>
        <taxon>Bacteria</taxon>
        <taxon>Pseudomonadati</taxon>
        <taxon>Pseudomonadota</taxon>
        <taxon>Gammaproteobacteria</taxon>
        <taxon>Enterobacterales</taxon>
        <taxon>Enterobacteriaceae</taxon>
        <taxon>Escherichia</taxon>
    </lineage>
</organism>
<dbReference type="RefSeq" id="WP_087900553.1">
    <property type="nucleotide sequence ID" value="NZ_CAJUZU010000005.1"/>
</dbReference>
<proteinExistence type="predicted"/>
<name>A0A5N8HCL5_ECOLX</name>
<evidence type="ECO:0000313" key="2">
    <source>
        <dbReference type="Proteomes" id="UP000392867"/>
    </source>
</evidence>
<comment type="caution">
    <text evidence="1">The sequence shown here is derived from an EMBL/GenBank/DDBJ whole genome shotgun (WGS) entry which is preliminary data.</text>
</comment>
<evidence type="ECO:0000313" key="1">
    <source>
        <dbReference type="EMBL" id="MPU50698.1"/>
    </source>
</evidence>
<gene>
    <name evidence="1" type="ORF">FVB16_18060</name>
</gene>
<dbReference type="EMBL" id="VOTT01000472">
    <property type="protein sequence ID" value="MPU50698.1"/>
    <property type="molecule type" value="Genomic_DNA"/>
</dbReference>
<protein>
    <submittedName>
        <fullName evidence="1">Uncharacterized protein</fullName>
    </submittedName>
</protein>
<reference evidence="1 2" key="1">
    <citation type="submission" date="2019-08" db="EMBL/GenBank/DDBJ databases">
        <title>Identification of Water Treatment Resistant and Multidrug Resistant Urinary Pathogenic Escherichia coli in Wastewater.</title>
        <authorList>
            <person name="Neumann N."/>
        </authorList>
    </citation>
    <scope>NUCLEOTIDE SEQUENCE [LARGE SCALE GENOMIC DNA]</scope>
    <source>
        <strain evidence="1 2">WU2356</strain>
    </source>
</reference>